<dbReference type="SMART" id="SM00493">
    <property type="entry name" value="TOPRIM"/>
    <property type="match status" value="1"/>
</dbReference>
<dbReference type="Proteomes" id="UP001430990">
    <property type="component" value="Plasmid pCC829_3"/>
</dbReference>
<feature type="domain" description="Topo IA-type catalytic" evidence="13">
    <location>
        <begin position="142"/>
        <end position="595"/>
    </location>
</feature>
<evidence type="ECO:0000256" key="11">
    <source>
        <dbReference type="SAM" id="MobiDB-lite"/>
    </source>
</evidence>
<protein>
    <recommendedName>
        <fullName evidence="3">DNA topoisomerase</fullName>
        <ecNumber evidence="3">5.6.2.1</ecNumber>
    </recommendedName>
    <alternativeName>
        <fullName evidence="10">Omega-protein</fullName>
    </alternativeName>
    <alternativeName>
        <fullName evidence="9">Relaxing enzyme</fullName>
    </alternativeName>
    <alternativeName>
        <fullName evidence="7">Swivelase</fullName>
    </alternativeName>
    <alternativeName>
        <fullName evidence="8">Untwisting enzyme</fullName>
    </alternativeName>
</protein>
<dbReference type="EMBL" id="CP088103">
    <property type="protein sequence ID" value="UFW92198.1"/>
    <property type="molecule type" value="Genomic_DNA"/>
</dbReference>
<dbReference type="InterPro" id="IPR013824">
    <property type="entry name" value="Topo_IA_cen_sub1"/>
</dbReference>
<sequence>MADQIVITEKTSQAKDVRAAIGSRYGDVLPAEGHLFDLLEPEDVVPAWKRWSPILLRPESLYGTRPAGGGNKAAKLKAIREALRTAERVWLATDCDREGQLIGQEILEHYEYRGQVMRVLFTAQDSQTIRDAFGRAKPNIEYARLYAAAVARRQADQIYNLSLTRTATVILGQGARRVIGVGRVKTPTLAIVCKRELEIRNFVPLAYFEIVATAKVAGGQFQMRHAPQDRIVKREIAQDVVKAAEGFEGALAVRVEDKRQGPPKLHDLPSLQKLCGSRFGWSASKTLEVAQELYDGQGKKIVTYPRAEVRYLPQSLISDVPRIIAGLRVGQSFNAIPVPEPPVIRRGVSGTFYDKGLEGASHHAVIPNVNTIDNLPEVWPRLSSDEKKLFDVIARAYMAALMPDFRYRQTTATLDVHGYEFRAAGRQPIDLGWRAAFPEWQPADEKGDEAQLLPPLRNGETAQLQDPKIENKETRPPPRYNEGTLIEAMQNAWRFVNDEVLRDRLKEAKGIGTPATRAEIIGGLKKQGFLIAEGKNIVPTETGLSLFSVLKQADPALVDPGVTAQLECLLDDVVVGKQEMIGAIDAVCDVAERIISKLKEGATAGGPSLLGSIGDYGTGTYPPTPAMKRFADSLVRQKGIKPPPGYKTSISICRKFLSEHAPKKSDGETATAGKLAPKPVSPAQLLYAKKLAQGKGLIIPDDARSNSVAMSAWIDMNRDKKRRKPSRKTSNRPVGSAAPQAAPSNRSRKQKVDSDAPSTIPASANSSRTPLRIPFGNKEVALKLGARYGSRGWYAPPGVDLSEFGQRGWLH</sequence>
<keyword evidence="5" id="KW-0238">DNA-binding</keyword>
<evidence type="ECO:0000256" key="4">
    <source>
        <dbReference type="ARBA" id="ARBA00023029"/>
    </source>
</evidence>
<feature type="compositionally biased region" description="Basic residues" evidence="11">
    <location>
        <begin position="719"/>
        <end position="730"/>
    </location>
</feature>
<dbReference type="InterPro" id="IPR006171">
    <property type="entry name" value="TOPRIM_dom"/>
</dbReference>
<geneLocation type="plasmid" evidence="14 15">
    <name>pCC829_3</name>
</geneLocation>
<dbReference type="CDD" id="cd01028">
    <property type="entry name" value="TOPRIM_TopoIA"/>
    <property type="match status" value="1"/>
</dbReference>
<evidence type="ECO:0000256" key="3">
    <source>
        <dbReference type="ARBA" id="ARBA00012891"/>
    </source>
</evidence>
<keyword evidence="15" id="KW-1185">Reference proteome</keyword>
<comment type="catalytic activity">
    <reaction evidence="1">
        <text>ATP-independent breakage of single-stranded DNA, followed by passage and rejoining.</text>
        <dbReference type="EC" id="5.6.2.1"/>
    </reaction>
</comment>
<keyword evidence="4" id="KW-0799">Topoisomerase</keyword>
<keyword evidence="6 14" id="KW-0413">Isomerase</keyword>
<dbReference type="Pfam" id="PF01751">
    <property type="entry name" value="Toprim"/>
    <property type="match status" value="1"/>
</dbReference>
<dbReference type="InterPro" id="IPR013825">
    <property type="entry name" value="Topo_IA_cen_sub2"/>
</dbReference>
<evidence type="ECO:0000256" key="8">
    <source>
        <dbReference type="ARBA" id="ARBA00031985"/>
    </source>
</evidence>
<dbReference type="EC" id="5.6.2.1" evidence="3"/>
<dbReference type="InterPro" id="IPR013826">
    <property type="entry name" value="Topo_IA_cen_sub3"/>
</dbReference>
<evidence type="ECO:0000256" key="5">
    <source>
        <dbReference type="ARBA" id="ARBA00023125"/>
    </source>
</evidence>
<dbReference type="SUPFAM" id="SSF56712">
    <property type="entry name" value="Prokaryotic type I DNA topoisomerase"/>
    <property type="match status" value="1"/>
</dbReference>
<comment type="similarity">
    <text evidence="2">Belongs to the type IA topoisomerase family.</text>
</comment>
<accession>A0ABY3R2M8</accession>
<evidence type="ECO:0000259" key="13">
    <source>
        <dbReference type="PROSITE" id="PS52039"/>
    </source>
</evidence>
<dbReference type="PRINTS" id="PR00417">
    <property type="entry name" value="PRTPISMRASEI"/>
</dbReference>
<dbReference type="Gene3D" id="3.40.50.140">
    <property type="match status" value="1"/>
</dbReference>
<proteinExistence type="inferred from homology"/>
<dbReference type="InterPro" id="IPR023405">
    <property type="entry name" value="Topo_IA_core_domain"/>
</dbReference>
<dbReference type="Pfam" id="PF01131">
    <property type="entry name" value="Topoisom_bac"/>
    <property type="match status" value="1"/>
</dbReference>
<reference evidence="14" key="1">
    <citation type="submission" date="2021-11" db="EMBL/GenBank/DDBJ databases">
        <title>Australian commercial rhizobial inoculants.</title>
        <authorList>
            <person name="Kohlmeier M.G."/>
            <person name="O'Hara G.W."/>
            <person name="Colombi E."/>
            <person name="Ramsay J.P."/>
            <person name="Terpolilli J."/>
        </authorList>
    </citation>
    <scope>NUCLEOTIDE SEQUENCE</scope>
    <source>
        <strain evidence="14">CC829</strain>
        <plasmid evidence="14">pCC829_3</plasmid>
    </source>
</reference>
<evidence type="ECO:0000256" key="2">
    <source>
        <dbReference type="ARBA" id="ARBA00009446"/>
    </source>
</evidence>
<evidence type="ECO:0000256" key="10">
    <source>
        <dbReference type="ARBA" id="ARBA00032877"/>
    </source>
</evidence>
<dbReference type="Gene3D" id="1.10.460.10">
    <property type="entry name" value="Topoisomerase I, domain 2"/>
    <property type="match status" value="1"/>
</dbReference>
<organism evidence="14 15">
    <name type="scientific">Bradyrhizobium barranii</name>
    <dbReference type="NCBI Taxonomy" id="2992140"/>
    <lineage>
        <taxon>Bacteria</taxon>
        <taxon>Pseudomonadati</taxon>
        <taxon>Pseudomonadota</taxon>
        <taxon>Alphaproteobacteria</taxon>
        <taxon>Hyphomicrobiales</taxon>
        <taxon>Nitrobacteraceae</taxon>
        <taxon>Bradyrhizobium</taxon>
    </lineage>
</organism>
<dbReference type="PANTHER" id="PTHR11390:SF21">
    <property type="entry name" value="DNA TOPOISOMERASE 3-ALPHA"/>
    <property type="match status" value="1"/>
</dbReference>
<dbReference type="InterPro" id="IPR003602">
    <property type="entry name" value="Topo_IA_DNA-bd_dom"/>
</dbReference>
<dbReference type="InterPro" id="IPR013497">
    <property type="entry name" value="Topo_IA_cen"/>
</dbReference>
<evidence type="ECO:0000313" key="14">
    <source>
        <dbReference type="EMBL" id="UFW92198.1"/>
    </source>
</evidence>
<dbReference type="SMART" id="SM00437">
    <property type="entry name" value="TOP1Ac"/>
    <property type="match status" value="1"/>
</dbReference>
<name>A0ABY3R2M8_9BRAD</name>
<dbReference type="InterPro" id="IPR000380">
    <property type="entry name" value="Topo_IA"/>
</dbReference>
<evidence type="ECO:0000259" key="12">
    <source>
        <dbReference type="PROSITE" id="PS50880"/>
    </source>
</evidence>
<evidence type="ECO:0000256" key="1">
    <source>
        <dbReference type="ARBA" id="ARBA00000213"/>
    </source>
</evidence>
<dbReference type="Gene3D" id="1.10.290.10">
    <property type="entry name" value="Topoisomerase I, domain 4"/>
    <property type="match status" value="1"/>
</dbReference>
<evidence type="ECO:0000256" key="9">
    <source>
        <dbReference type="ARBA" id="ARBA00032235"/>
    </source>
</evidence>
<keyword evidence="14" id="KW-0614">Plasmid</keyword>
<feature type="domain" description="Toprim" evidence="12">
    <location>
        <begin position="3"/>
        <end position="138"/>
    </location>
</feature>
<dbReference type="Gene3D" id="2.70.20.10">
    <property type="entry name" value="Topoisomerase I, domain 3"/>
    <property type="match status" value="1"/>
</dbReference>
<feature type="compositionally biased region" description="Polar residues" evidence="11">
    <location>
        <begin position="756"/>
        <end position="769"/>
    </location>
</feature>
<dbReference type="PANTHER" id="PTHR11390">
    <property type="entry name" value="PROKARYOTIC DNA TOPOISOMERASE"/>
    <property type="match status" value="1"/>
</dbReference>
<evidence type="ECO:0000256" key="6">
    <source>
        <dbReference type="ARBA" id="ARBA00023235"/>
    </source>
</evidence>
<dbReference type="RefSeq" id="WP_231145989.1">
    <property type="nucleotide sequence ID" value="NZ_CP088103.1"/>
</dbReference>
<dbReference type="GO" id="GO:0016853">
    <property type="term" value="F:isomerase activity"/>
    <property type="evidence" value="ECO:0007669"/>
    <property type="project" value="UniProtKB-KW"/>
</dbReference>
<dbReference type="InterPro" id="IPR003601">
    <property type="entry name" value="Topo_IA_2"/>
</dbReference>
<dbReference type="SMART" id="SM00436">
    <property type="entry name" value="TOP1Bc"/>
    <property type="match status" value="1"/>
</dbReference>
<evidence type="ECO:0000313" key="15">
    <source>
        <dbReference type="Proteomes" id="UP001430990"/>
    </source>
</evidence>
<dbReference type="PROSITE" id="PS50880">
    <property type="entry name" value="TOPRIM"/>
    <property type="match status" value="1"/>
</dbReference>
<dbReference type="PROSITE" id="PS52039">
    <property type="entry name" value="TOPO_IA_2"/>
    <property type="match status" value="1"/>
</dbReference>
<evidence type="ECO:0000256" key="7">
    <source>
        <dbReference type="ARBA" id="ARBA00030003"/>
    </source>
</evidence>
<gene>
    <name evidence="14" type="ORF">BjapCC829_50200</name>
</gene>
<feature type="region of interest" description="Disordered" evidence="11">
    <location>
        <begin position="713"/>
        <end position="772"/>
    </location>
</feature>